<proteinExistence type="predicted"/>
<dbReference type="PANTHER" id="PTHR43685:SF3">
    <property type="entry name" value="SLR2126 PROTEIN"/>
    <property type="match status" value="1"/>
</dbReference>
<dbReference type="Pfam" id="PF00535">
    <property type="entry name" value="Glycos_transf_2"/>
    <property type="match status" value="1"/>
</dbReference>
<dbReference type="AlphaFoldDB" id="A0A1F8DRA2"/>
<dbReference type="SUPFAM" id="SSF53448">
    <property type="entry name" value="Nucleotide-diphospho-sugar transferases"/>
    <property type="match status" value="1"/>
</dbReference>
<evidence type="ECO:0000313" key="3">
    <source>
        <dbReference type="Proteomes" id="UP000178946"/>
    </source>
</evidence>
<protein>
    <recommendedName>
        <fullName evidence="1">Glycosyltransferase 2-like domain-containing protein</fullName>
    </recommendedName>
</protein>
<dbReference type="InterPro" id="IPR050834">
    <property type="entry name" value="Glycosyltransf_2"/>
</dbReference>
<dbReference type="STRING" id="1802557.A3A20_02380"/>
<dbReference type="InterPro" id="IPR029044">
    <property type="entry name" value="Nucleotide-diphossugar_trans"/>
</dbReference>
<dbReference type="EMBL" id="MGIR01000003">
    <property type="protein sequence ID" value="OGM91151.1"/>
    <property type="molecule type" value="Genomic_DNA"/>
</dbReference>
<evidence type="ECO:0000313" key="2">
    <source>
        <dbReference type="EMBL" id="OGM91151.1"/>
    </source>
</evidence>
<dbReference type="PANTHER" id="PTHR43685">
    <property type="entry name" value="GLYCOSYLTRANSFERASE"/>
    <property type="match status" value="1"/>
</dbReference>
<sequence length="317" mass="36546">MEISIVIPTYKRPAELKECLNSVIRQTKPPKEILVIDNADDEASKKIVGEISAVAARYVRNEKENSLTGAKNLGAEKASGDIVLFLDDDMTITKNYLEELLSVYQTHPEAVGVEGYIEAPNTKLYKFSNLIGRLFFLGHRAENQCRILPSIKGVYPGSLNSPMNCEWLSGVSSWKKEILAEFKFDENLKKYSDSEDLDFSYRVHKKYPRGLFIAPRALMRNKEAEAGRPALRELILMTEIYNLYLFYKNFDQTLKNKLIFLWSRVGKFIFNLLAFVYKLSPNYLKKNVYLVEGWFLAIKHKKEIKAGNLEFFNKTLR</sequence>
<gene>
    <name evidence="2" type="ORF">A3A20_02380</name>
</gene>
<feature type="domain" description="Glycosyltransferase 2-like" evidence="1">
    <location>
        <begin position="4"/>
        <end position="130"/>
    </location>
</feature>
<dbReference type="InterPro" id="IPR001173">
    <property type="entry name" value="Glyco_trans_2-like"/>
</dbReference>
<dbReference type="CDD" id="cd00761">
    <property type="entry name" value="Glyco_tranf_GTA_type"/>
    <property type="match status" value="1"/>
</dbReference>
<comment type="caution">
    <text evidence="2">The sequence shown here is derived from an EMBL/GenBank/DDBJ whole genome shotgun (WGS) entry which is preliminary data.</text>
</comment>
<reference evidence="2 3" key="1">
    <citation type="journal article" date="2016" name="Nat. Commun.">
        <title>Thousands of microbial genomes shed light on interconnected biogeochemical processes in an aquifer system.</title>
        <authorList>
            <person name="Anantharaman K."/>
            <person name="Brown C.T."/>
            <person name="Hug L.A."/>
            <person name="Sharon I."/>
            <person name="Castelle C.J."/>
            <person name="Probst A.J."/>
            <person name="Thomas B.C."/>
            <person name="Singh A."/>
            <person name="Wilkins M.J."/>
            <person name="Karaoz U."/>
            <person name="Brodie E.L."/>
            <person name="Williams K.H."/>
            <person name="Hubbard S.S."/>
            <person name="Banfield J.F."/>
        </authorList>
    </citation>
    <scope>NUCLEOTIDE SEQUENCE [LARGE SCALE GENOMIC DNA]</scope>
</reference>
<organism evidence="2 3">
    <name type="scientific">Candidatus Wolfebacteria bacterium RIFCSPLOWO2_01_FULL_45_19</name>
    <dbReference type="NCBI Taxonomy" id="1802557"/>
    <lineage>
        <taxon>Bacteria</taxon>
        <taxon>Candidatus Wolfeibacteriota</taxon>
    </lineage>
</organism>
<dbReference type="Proteomes" id="UP000178946">
    <property type="component" value="Unassembled WGS sequence"/>
</dbReference>
<name>A0A1F8DRA2_9BACT</name>
<dbReference type="Gene3D" id="3.90.550.10">
    <property type="entry name" value="Spore Coat Polysaccharide Biosynthesis Protein SpsA, Chain A"/>
    <property type="match status" value="1"/>
</dbReference>
<accession>A0A1F8DRA2</accession>
<evidence type="ECO:0000259" key="1">
    <source>
        <dbReference type="Pfam" id="PF00535"/>
    </source>
</evidence>